<evidence type="ECO:0000259" key="6">
    <source>
        <dbReference type="PROSITE" id="PS51379"/>
    </source>
</evidence>
<accession>A0ABS7KX42</accession>
<dbReference type="RefSeq" id="WP_221860636.1">
    <property type="nucleotide sequence ID" value="NZ_JAIKTU010000005.1"/>
</dbReference>
<evidence type="ECO:0000256" key="2">
    <source>
        <dbReference type="ARBA" id="ARBA00022723"/>
    </source>
</evidence>
<keyword evidence="2" id="KW-0479">Metal-binding</keyword>
<dbReference type="SUPFAM" id="SSF54862">
    <property type="entry name" value="4Fe-4S ferredoxins"/>
    <property type="match status" value="1"/>
</dbReference>
<feature type="domain" description="4Fe-4S ferredoxin-type" evidence="6">
    <location>
        <begin position="1"/>
        <end position="28"/>
    </location>
</feature>
<comment type="similarity">
    <text evidence="1">Belongs to the nitroreductase family.</text>
</comment>
<dbReference type="Gene3D" id="3.40.109.10">
    <property type="entry name" value="NADH Oxidase"/>
    <property type="match status" value="1"/>
</dbReference>
<keyword evidence="8" id="KW-1185">Reference proteome</keyword>
<sequence length="273" mass="31149">MMKVDKEKCIGCGLCAKDCFVNDIQIVDKKAEINNVTCIKCGHCIAICPKNAVSTDEYNMDDVKEYDKETFNIEPENLLNFIKFRRTIRNFKDKKVEDEKLLKIIEAGRFTQTGSNSQNVSYIVVKDKIEELRGLVLESLKNLGEYILNSKDEQNKQYKRYAQMWLQMYNSHKENPDGEDNLFFKAPALIVVVSDSPVNAALASSNMELMTDALGLGTFFSGFFVRASNDDNKIREFLGLQEGKQIVTCMVIGYPNVTYKRTVPRKDAVISWK</sequence>
<dbReference type="InterPro" id="IPR000415">
    <property type="entry name" value="Nitroreductase-like"/>
</dbReference>
<dbReference type="InterPro" id="IPR017896">
    <property type="entry name" value="4Fe4S_Fe-S-bd"/>
</dbReference>
<name>A0ABS7KX42_CLOSR</name>
<keyword evidence="3" id="KW-0560">Oxidoreductase</keyword>
<organism evidence="7 8">
    <name type="scientific">Clostridium sardiniense</name>
    <name type="common">Clostridium absonum</name>
    <dbReference type="NCBI Taxonomy" id="29369"/>
    <lineage>
        <taxon>Bacteria</taxon>
        <taxon>Bacillati</taxon>
        <taxon>Bacillota</taxon>
        <taxon>Clostridia</taxon>
        <taxon>Eubacteriales</taxon>
        <taxon>Clostridiaceae</taxon>
        <taxon>Clostridium</taxon>
    </lineage>
</organism>
<evidence type="ECO:0000256" key="4">
    <source>
        <dbReference type="ARBA" id="ARBA00023004"/>
    </source>
</evidence>
<dbReference type="EMBL" id="JAIKTU010000005">
    <property type="protein sequence ID" value="MBY0755393.1"/>
    <property type="molecule type" value="Genomic_DNA"/>
</dbReference>
<dbReference type="CDD" id="cd02143">
    <property type="entry name" value="nitroreductase_FeS-like"/>
    <property type="match status" value="1"/>
</dbReference>
<gene>
    <name evidence="7" type="ORF">K5V21_07975</name>
</gene>
<feature type="domain" description="4Fe-4S ferredoxin-type" evidence="6">
    <location>
        <begin position="29"/>
        <end position="58"/>
    </location>
</feature>
<dbReference type="Pfam" id="PF13237">
    <property type="entry name" value="Fer4_10"/>
    <property type="match status" value="1"/>
</dbReference>
<dbReference type="PANTHER" id="PTHR43673:SF10">
    <property type="entry name" value="NADH DEHYDROGENASE_NAD(P)H NITROREDUCTASE XCC3605-RELATED"/>
    <property type="match status" value="1"/>
</dbReference>
<dbReference type="Pfam" id="PF00881">
    <property type="entry name" value="Nitroreductase"/>
    <property type="match status" value="1"/>
</dbReference>
<dbReference type="PROSITE" id="PS51379">
    <property type="entry name" value="4FE4S_FER_2"/>
    <property type="match status" value="2"/>
</dbReference>
<evidence type="ECO:0000313" key="8">
    <source>
        <dbReference type="Proteomes" id="UP001299068"/>
    </source>
</evidence>
<comment type="caution">
    <text evidence="7">The sequence shown here is derived from an EMBL/GenBank/DDBJ whole genome shotgun (WGS) entry which is preliminary data.</text>
</comment>
<proteinExistence type="inferred from homology"/>
<dbReference type="Proteomes" id="UP001299068">
    <property type="component" value="Unassembled WGS sequence"/>
</dbReference>
<dbReference type="Gene3D" id="3.30.70.20">
    <property type="match status" value="1"/>
</dbReference>
<evidence type="ECO:0000313" key="7">
    <source>
        <dbReference type="EMBL" id="MBY0755393.1"/>
    </source>
</evidence>
<keyword evidence="5" id="KW-0411">Iron-sulfur</keyword>
<evidence type="ECO:0000256" key="3">
    <source>
        <dbReference type="ARBA" id="ARBA00023002"/>
    </source>
</evidence>
<protein>
    <submittedName>
        <fullName evidence="7">Nitroreductase family protein</fullName>
    </submittedName>
</protein>
<evidence type="ECO:0000256" key="5">
    <source>
        <dbReference type="ARBA" id="ARBA00023014"/>
    </source>
</evidence>
<evidence type="ECO:0000256" key="1">
    <source>
        <dbReference type="ARBA" id="ARBA00007118"/>
    </source>
</evidence>
<dbReference type="PROSITE" id="PS00198">
    <property type="entry name" value="4FE4S_FER_1"/>
    <property type="match status" value="1"/>
</dbReference>
<dbReference type="InterPro" id="IPR017900">
    <property type="entry name" value="4Fe4S_Fe_S_CS"/>
</dbReference>
<reference evidence="7 8" key="1">
    <citation type="journal article" date="2021" name="Cell Host Microbe">
        <title>in vivo commensal control of Clostridioides difficile virulence.</title>
        <authorList>
            <person name="Girinathan B.P."/>
            <person name="Dibenedetto N."/>
            <person name="Worley J.N."/>
            <person name="Peltier J."/>
            <person name="Arrieta-Ortiz M.L."/>
            <person name="Rupa Christinal Immanuel S."/>
            <person name="Lavin R."/>
            <person name="Delaney M.L."/>
            <person name="Cummins C."/>
            <person name="Hoffmann M."/>
            <person name="Luo Y."/>
            <person name="Gonzalez-Escalona N."/>
            <person name="Allard M."/>
            <person name="Onderdonk A.B."/>
            <person name="Gerber G.K."/>
            <person name="Sonenshein A.L."/>
            <person name="Baliga N."/>
            <person name="Dupuy B."/>
            <person name="Bry L."/>
        </authorList>
    </citation>
    <scope>NUCLEOTIDE SEQUENCE [LARGE SCALE GENOMIC DNA]</scope>
    <source>
        <strain evidence="7 8">DSM 599</strain>
    </source>
</reference>
<keyword evidence="4" id="KW-0408">Iron</keyword>
<dbReference type="InterPro" id="IPR029479">
    <property type="entry name" value="Nitroreductase"/>
</dbReference>
<dbReference type="SUPFAM" id="SSF55469">
    <property type="entry name" value="FMN-dependent nitroreductase-like"/>
    <property type="match status" value="1"/>
</dbReference>
<dbReference type="PANTHER" id="PTHR43673">
    <property type="entry name" value="NAD(P)H NITROREDUCTASE YDGI-RELATED"/>
    <property type="match status" value="1"/>
</dbReference>